<proteinExistence type="predicted"/>
<gene>
    <name evidence="2" type="ORF">BHD05_08815</name>
</gene>
<sequence>MNETTESSRKRPETHGSSEAGRYLRFIDWLNRSLEGPLGPPPSGPFDEVVQQVGAATCPVCNRPMSEHRIDHTVSNAVLHCPVGHERPAEHQEPLNELGMPKRPHD</sequence>
<dbReference type="EMBL" id="CP017146">
    <property type="protein sequence ID" value="QHO69725.1"/>
    <property type="molecule type" value="Genomic_DNA"/>
</dbReference>
<name>A0A7L5AIV1_9MICO</name>
<evidence type="ECO:0000256" key="1">
    <source>
        <dbReference type="SAM" id="MobiDB-lite"/>
    </source>
</evidence>
<reference evidence="2 3" key="1">
    <citation type="submission" date="2016-09" db="EMBL/GenBank/DDBJ databases">
        <title>Complete genome sequence of microbes from the polar regions.</title>
        <authorList>
            <person name="Liao L."/>
            <person name="Chen B."/>
        </authorList>
    </citation>
    <scope>NUCLEOTIDE SEQUENCE [LARGE SCALE GENOMIC DNA]</scope>
    <source>
        <strain evidence="2 3">ZS314</strain>
    </source>
</reference>
<accession>A0A7L5AIV1</accession>
<feature type="compositionally biased region" description="Basic and acidic residues" evidence="1">
    <location>
        <begin position="1"/>
        <end position="16"/>
    </location>
</feature>
<dbReference type="RefSeq" id="WP_161886108.1">
    <property type="nucleotide sequence ID" value="NZ_CP017146.1"/>
</dbReference>
<evidence type="ECO:0000313" key="3">
    <source>
        <dbReference type="Proteomes" id="UP000464507"/>
    </source>
</evidence>
<organism evidence="2 3">
    <name type="scientific">Marisediminicola antarctica</name>
    <dbReference type="NCBI Taxonomy" id="674079"/>
    <lineage>
        <taxon>Bacteria</taxon>
        <taxon>Bacillati</taxon>
        <taxon>Actinomycetota</taxon>
        <taxon>Actinomycetes</taxon>
        <taxon>Micrococcales</taxon>
        <taxon>Microbacteriaceae</taxon>
        <taxon>Marisediminicola</taxon>
    </lineage>
</organism>
<dbReference type="Proteomes" id="UP000464507">
    <property type="component" value="Chromosome"/>
</dbReference>
<protein>
    <submittedName>
        <fullName evidence="2">Uncharacterized protein</fullName>
    </submittedName>
</protein>
<dbReference type="AlphaFoldDB" id="A0A7L5AIV1"/>
<feature type="region of interest" description="Disordered" evidence="1">
    <location>
        <begin position="1"/>
        <end position="21"/>
    </location>
</feature>
<feature type="region of interest" description="Disordered" evidence="1">
    <location>
        <begin position="86"/>
        <end position="106"/>
    </location>
</feature>
<dbReference type="OrthoDB" id="4981253at2"/>
<evidence type="ECO:0000313" key="2">
    <source>
        <dbReference type="EMBL" id="QHO69725.1"/>
    </source>
</evidence>
<keyword evidence="3" id="KW-1185">Reference proteome</keyword>
<dbReference type="KEGG" id="mant:BHD05_08815"/>